<feature type="transmembrane region" description="Helical" evidence="6">
    <location>
        <begin position="385"/>
        <end position="402"/>
    </location>
</feature>
<accession>A0ABT1IIC9</accession>
<evidence type="ECO:0000256" key="6">
    <source>
        <dbReference type="SAM" id="Phobius"/>
    </source>
</evidence>
<evidence type="ECO:0000256" key="2">
    <source>
        <dbReference type="ARBA" id="ARBA00022475"/>
    </source>
</evidence>
<dbReference type="RefSeq" id="WP_253889310.1">
    <property type="nucleotide sequence ID" value="NZ_BAAAVB010000001.1"/>
</dbReference>
<reference evidence="7 8" key="1">
    <citation type="submission" date="2022-06" db="EMBL/GenBank/DDBJ databases">
        <title>Genomic Encyclopedia of Archaeal and Bacterial Type Strains, Phase II (KMG-II): from individual species to whole genera.</title>
        <authorList>
            <person name="Goeker M."/>
        </authorList>
    </citation>
    <scope>NUCLEOTIDE SEQUENCE [LARGE SCALE GENOMIC DNA]</scope>
    <source>
        <strain evidence="7 8">DSM 44255</strain>
    </source>
</reference>
<keyword evidence="3 6" id="KW-0812">Transmembrane</keyword>
<keyword evidence="2" id="KW-1003">Cell membrane</keyword>
<feature type="transmembrane region" description="Helical" evidence="6">
    <location>
        <begin position="106"/>
        <end position="129"/>
    </location>
</feature>
<keyword evidence="5 6" id="KW-0472">Membrane</keyword>
<proteinExistence type="predicted"/>
<keyword evidence="7" id="KW-0813">Transport</keyword>
<dbReference type="InterPro" id="IPR001851">
    <property type="entry name" value="ABC_transp_permease"/>
</dbReference>
<evidence type="ECO:0000313" key="7">
    <source>
        <dbReference type="EMBL" id="MCP2272393.1"/>
    </source>
</evidence>
<evidence type="ECO:0000256" key="4">
    <source>
        <dbReference type="ARBA" id="ARBA00022989"/>
    </source>
</evidence>
<feature type="transmembrane region" description="Helical" evidence="6">
    <location>
        <begin position="355"/>
        <end position="373"/>
    </location>
</feature>
<feature type="transmembrane region" description="Helical" evidence="6">
    <location>
        <begin position="260"/>
        <end position="282"/>
    </location>
</feature>
<comment type="subcellular location">
    <subcellularLocation>
        <location evidence="1">Cell membrane</location>
        <topology evidence="1">Multi-pass membrane protein</topology>
    </subcellularLocation>
</comment>
<dbReference type="CDD" id="cd06580">
    <property type="entry name" value="TM_PBP1_transp_TpRbsC_like"/>
    <property type="match status" value="1"/>
</dbReference>
<keyword evidence="8" id="KW-1185">Reference proteome</keyword>
<feature type="transmembrane region" description="Helical" evidence="6">
    <location>
        <begin position="211"/>
        <end position="230"/>
    </location>
</feature>
<dbReference type="Proteomes" id="UP001205185">
    <property type="component" value="Unassembled WGS sequence"/>
</dbReference>
<evidence type="ECO:0000313" key="8">
    <source>
        <dbReference type="Proteomes" id="UP001205185"/>
    </source>
</evidence>
<keyword evidence="7" id="KW-0762">Sugar transport</keyword>
<dbReference type="PANTHER" id="PTHR43370">
    <property type="entry name" value="SUGAR ABC TRANSPORTER INTEGRAL MEMBRANE PROTEIN-RELATED"/>
    <property type="match status" value="1"/>
</dbReference>
<name>A0ABT1IIC9_9PSEU</name>
<evidence type="ECO:0000256" key="1">
    <source>
        <dbReference type="ARBA" id="ARBA00004651"/>
    </source>
</evidence>
<evidence type="ECO:0000256" key="5">
    <source>
        <dbReference type="ARBA" id="ARBA00023136"/>
    </source>
</evidence>
<sequence length="418" mass="43257">MTVGGLSVGLAKAPARRSRRIPPYVYLLIAVGALAVVSTVRVFTGATDLTSSGTVQAALTAAVPLAMAALGGVWTERAGVVNIGLEGMMVLGTFGAGYAGYQWGPWAGVVFGLILGLVAGLLHAVATVTFGVDHIVSGVAINLLAPGIALFLSKLYFADAPGGGQKQSPRLEDAAKVTLPGFSDLMGTIETKRWFFVSDLAGVLRGLTTQVSLLTLLAVVLIVATAWVLWRTPFGLRLRSCGESPSAAESLGVNVYKYKYLAVTASGAFAGLGGAFLAVSSGQFRDGQTAGRGFIGLAAMIFGNWRPGGLATGAGLFGYTDAMALRSADAVHALLLLLGIALIVVAAIQYRSGHYVLSGVAAAIGVLFGWWFFASDEVPPELVGAAPYVVTLLVLGLASQRLRPPKFVGEPYRRGQAV</sequence>
<dbReference type="PANTHER" id="PTHR43370:SF1">
    <property type="entry name" value="GUANOSINE ABC TRANSPORTER PERMEASE PROTEIN NUPQ"/>
    <property type="match status" value="1"/>
</dbReference>
<organism evidence="7 8">
    <name type="scientific">Actinokineospora diospyrosa</name>
    <dbReference type="NCBI Taxonomy" id="103728"/>
    <lineage>
        <taxon>Bacteria</taxon>
        <taxon>Bacillati</taxon>
        <taxon>Actinomycetota</taxon>
        <taxon>Actinomycetes</taxon>
        <taxon>Pseudonocardiales</taxon>
        <taxon>Pseudonocardiaceae</taxon>
        <taxon>Actinokineospora</taxon>
    </lineage>
</organism>
<evidence type="ECO:0000256" key="3">
    <source>
        <dbReference type="ARBA" id="ARBA00022692"/>
    </source>
</evidence>
<gene>
    <name evidence="7" type="ORF">LV75_004919</name>
</gene>
<keyword evidence="4 6" id="KW-1133">Transmembrane helix</keyword>
<feature type="transmembrane region" description="Helical" evidence="6">
    <location>
        <begin position="330"/>
        <end position="348"/>
    </location>
</feature>
<feature type="transmembrane region" description="Helical" evidence="6">
    <location>
        <begin position="55"/>
        <end position="74"/>
    </location>
</feature>
<dbReference type="Pfam" id="PF02653">
    <property type="entry name" value="BPD_transp_2"/>
    <property type="match status" value="1"/>
</dbReference>
<protein>
    <submittedName>
        <fullName evidence="7">Simple sugar transport system permease protein</fullName>
    </submittedName>
</protein>
<feature type="transmembrane region" description="Helical" evidence="6">
    <location>
        <begin position="135"/>
        <end position="157"/>
    </location>
</feature>
<feature type="transmembrane region" description="Helical" evidence="6">
    <location>
        <begin position="24"/>
        <end position="43"/>
    </location>
</feature>
<comment type="caution">
    <text evidence="7">The sequence shown here is derived from an EMBL/GenBank/DDBJ whole genome shotgun (WGS) entry which is preliminary data.</text>
</comment>
<dbReference type="EMBL" id="JAMTCO010000012">
    <property type="protein sequence ID" value="MCP2272393.1"/>
    <property type="molecule type" value="Genomic_DNA"/>
</dbReference>
<feature type="transmembrane region" description="Helical" evidence="6">
    <location>
        <begin position="294"/>
        <end position="318"/>
    </location>
</feature>